<dbReference type="Gramene" id="AET2Gv20658400.5">
    <property type="protein sequence ID" value="AET2Gv20658400.5"/>
    <property type="gene ID" value="AET2Gv20658400"/>
</dbReference>
<name>A0A453BWQ2_AEGTS</name>
<reference evidence="3" key="2">
    <citation type="journal article" date="2017" name="Nat. Plants">
        <title>The Aegilops tauschii genome reveals multiple impacts of transposons.</title>
        <authorList>
            <person name="Zhao G."/>
            <person name="Zou C."/>
            <person name="Li K."/>
            <person name="Wang K."/>
            <person name="Li T."/>
            <person name="Gao L."/>
            <person name="Zhang X."/>
            <person name="Wang H."/>
            <person name="Yang Z."/>
            <person name="Liu X."/>
            <person name="Jiang W."/>
            <person name="Mao L."/>
            <person name="Kong X."/>
            <person name="Jiao Y."/>
            <person name="Jia J."/>
        </authorList>
    </citation>
    <scope>NUCLEOTIDE SEQUENCE [LARGE SCALE GENOMIC DNA]</scope>
    <source>
        <strain evidence="3">cv. AL8/78</strain>
    </source>
</reference>
<reference evidence="2" key="4">
    <citation type="submission" date="2019-03" db="UniProtKB">
        <authorList>
            <consortium name="EnsemblPlants"/>
        </authorList>
    </citation>
    <scope>IDENTIFICATION</scope>
</reference>
<feature type="region of interest" description="Disordered" evidence="1">
    <location>
        <begin position="1"/>
        <end position="42"/>
    </location>
</feature>
<evidence type="ECO:0000313" key="3">
    <source>
        <dbReference type="Proteomes" id="UP000015105"/>
    </source>
</evidence>
<sequence length="95" mass="10566">MIPPEQGQIASASPLDPLAPPLRTRQRPVAGPGHGSLQGPADERGKLWLLDHQLRCARLEQQQRPHRRTVRSVSIVYTMIGDVCLYIVGNDEYGE</sequence>
<accession>A0A453BWQ2</accession>
<dbReference type="EnsemblPlants" id="AET2Gv20658400.5">
    <property type="protein sequence ID" value="AET2Gv20658400.5"/>
    <property type="gene ID" value="AET2Gv20658400"/>
</dbReference>
<evidence type="ECO:0000313" key="2">
    <source>
        <dbReference type="EnsemblPlants" id="AET2Gv20658400.5"/>
    </source>
</evidence>
<reference evidence="3" key="1">
    <citation type="journal article" date="2014" name="Science">
        <title>Ancient hybridizations among the ancestral genomes of bread wheat.</title>
        <authorList>
            <consortium name="International Wheat Genome Sequencing Consortium,"/>
            <person name="Marcussen T."/>
            <person name="Sandve S.R."/>
            <person name="Heier L."/>
            <person name="Spannagl M."/>
            <person name="Pfeifer M."/>
            <person name="Jakobsen K.S."/>
            <person name="Wulff B.B."/>
            <person name="Steuernagel B."/>
            <person name="Mayer K.F."/>
            <person name="Olsen O.A."/>
        </authorList>
    </citation>
    <scope>NUCLEOTIDE SEQUENCE [LARGE SCALE GENOMIC DNA]</scope>
    <source>
        <strain evidence="3">cv. AL8/78</strain>
    </source>
</reference>
<reference evidence="2" key="3">
    <citation type="journal article" date="2017" name="Nature">
        <title>Genome sequence of the progenitor of the wheat D genome Aegilops tauschii.</title>
        <authorList>
            <person name="Luo M.C."/>
            <person name="Gu Y.Q."/>
            <person name="Puiu D."/>
            <person name="Wang H."/>
            <person name="Twardziok S.O."/>
            <person name="Deal K.R."/>
            <person name="Huo N."/>
            <person name="Zhu T."/>
            <person name="Wang L."/>
            <person name="Wang Y."/>
            <person name="McGuire P.E."/>
            <person name="Liu S."/>
            <person name="Long H."/>
            <person name="Ramasamy R.K."/>
            <person name="Rodriguez J.C."/>
            <person name="Van S.L."/>
            <person name="Yuan L."/>
            <person name="Wang Z."/>
            <person name="Xia Z."/>
            <person name="Xiao L."/>
            <person name="Anderson O.D."/>
            <person name="Ouyang S."/>
            <person name="Liang Y."/>
            <person name="Zimin A.V."/>
            <person name="Pertea G."/>
            <person name="Qi P."/>
            <person name="Bennetzen J.L."/>
            <person name="Dai X."/>
            <person name="Dawson M.W."/>
            <person name="Muller H.G."/>
            <person name="Kugler K."/>
            <person name="Rivarola-Duarte L."/>
            <person name="Spannagl M."/>
            <person name="Mayer K.F.X."/>
            <person name="Lu F.H."/>
            <person name="Bevan M.W."/>
            <person name="Leroy P."/>
            <person name="Li P."/>
            <person name="You F.M."/>
            <person name="Sun Q."/>
            <person name="Liu Z."/>
            <person name="Lyons E."/>
            <person name="Wicker T."/>
            <person name="Salzberg S.L."/>
            <person name="Devos K.M."/>
            <person name="Dvorak J."/>
        </authorList>
    </citation>
    <scope>NUCLEOTIDE SEQUENCE [LARGE SCALE GENOMIC DNA]</scope>
    <source>
        <strain evidence="2">cv. AL8/78</strain>
    </source>
</reference>
<evidence type="ECO:0000256" key="1">
    <source>
        <dbReference type="SAM" id="MobiDB-lite"/>
    </source>
</evidence>
<dbReference type="AlphaFoldDB" id="A0A453BWQ2"/>
<dbReference type="Proteomes" id="UP000015105">
    <property type="component" value="Chromosome 2D"/>
</dbReference>
<proteinExistence type="predicted"/>
<protein>
    <submittedName>
        <fullName evidence="2">Uncharacterized protein</fullName>
    </submittedName>
</protein>
<reference evidence="2" key="5">
    <citation type="journal article" date="2021" name="G3 (Bethesda)">
        <title>Aegilops tauschii genome assembly Aet v5.0 features greater sequence contiguity and improved annotation.</title>
        <authorList>
            <person name="Wang L."/>
            <person name="Zhu T."/>
            <person name="Rodriguez J.C."/>
            <person name="Deal K.R."/>
            <person name="Dubcovsky J."/>
            <person name="McGuire P.E."/>
            <person name="Lux T."/>
            <person name="Spannagl M."/>
            <person name="Mayer K.F.X."/>
            <person name="Baldrich P."/>
            <person name="Meyers B.C."/>
            <person name="Huo N."/>
            <person name="Gu Y.Q."/>
            <person name="Zhou H."/>
            <person name="Devos K.M."/>
            <person name="Bennetzen J.L."/>
            <person name="Unver T."/>
            <person name="Budak H."/>
            <person name="Gulick P.J."/>
            <person name="Galiba G."/>
            <person name="Kalapos B."/>
            <person name="Nelson D.R."/>
            <person name="Li P."/>
            <person name="You F.M."/>
            <person name="Luo M.C."/>
            <person name="Dvorak J."/>
        </authorList>
    </citation>
    <scope>NUCLEOTIDE SEQUENCE [LARGE SCALE GENOMIC DNA]</scope>
    <source>
        <strain evidence="2">cv. AL8/78</strain>
    </source>
</reference>
<organism evidence="2 3">
    <name type="scientific">Aegilops tauschii subsp. strangulata</name>
    <name type="common">Goatgrass</name>
    <dbReference type="NCBI Taxonomy" id="200361"/>
    <lineage>
        <taxon>Eukaryota</taxon>
        <taxon>Viridiplantae</taxon>
        <taxon>Streptophyta</taxon>
        <taxon>Embryophyta</taxon>
        <taxon>Tracheophyta</taxon>
        <taxon>Spermatophyta</taxon>
        <taxon>Magnoliopsida</taxon>
        <taxon>Liliopsida</taxon>
        <taxon>Poales</taxon>
        <taxon>Poaceae</taxon>
        <taxon>BOP clade</taxon>
        <taxon>Pooideae</taxon>
        <taxon>Triticodae</taxon>
        <taxon>Triticeae</taxon>
        <taxon>Triticinae</taxon>
        <taxon>Aegilops</taxon>
    </lineage>
</organism>
<keyword evidence="3" id="KW-1185">Reference proteome</keyword>